<evidence type="ECO:0000313" key="2">
    <source>
        <dbReference type="Proteomes" id="UP001465976"/>
    </source>
</evidence>
<proteinExistence type="predicted"/>
<name>A0ABR3EKW7_9AGAR</name>
<comment type="caution">
    <text evidence="1">The sequence shown here is derived from an EMBL/GenBank/DDBJ whole genome shotgun (WGS) entry which is preliminary data.</text>
</comment>
<organism evidence="1 2">
    <name type="scientific">Marasmius crinis-equi</name>
    <dbReference type="NCBI Taxonomy" id="585013"/>
    <lineage>
        <taxon>Eukaryota</taxon>
        <taxon>Fungi</taxon>
        <taxon>Dikarya</taxon>
        <taxon>Basidiomycota</taxon>
        <taxon>Agaricomycotina</taxon>
        <taxon>Agaricomycetes</taxon>
        <taxon>Agaricomycetidae</taxon>
        <taxon>Agaricales</taxon>
        <taxon>Marasmiineae</taxon>
        <taxon>Marasmiaceae</taxon>
        <taxon>Marasmius</taxon>
    </lineage>
</organism>
<accession>A0ABR3EKW7</accession>
<protein>
    <submittedName>
        <fullName evidence="1">Uncharacterized protein</fullName>
    </submittedName>
</protein>
<feature type="non-terminal residue" evidence="1">
    <location>
        <position position="1"/>
    </location>
</feature>
<sequence length="69" mass="7412">LACRCMPHIYNLAVGDVVKALSKKAYSNKTKAAITNPAKAKLAGPLVHLQKFVVTACLSTLKHCTFAEL</sequence>
<dbReference type="EMBL" id="JBAHYK010003425">
    <property type="protein sequence ID" value="KAL0563518.1"/>
    <property type="molecule type" value="Genomic_DNA"/>
</dbReference>
<gene>
    <name evidence="1" type="ORF">V5O48_018548</name>
</gene>
<dbReference type="Proteomes" id="UP001465976">
    <property type="component" value="Unassembled WGS sequence"/>
</dbReference>
<keyword evidence="2" id="KW-1185">Reference proteome</keyword>
<reference evidence="1 2" key="1">
    <citation type="submission" date="2024-02" db="EMBL/GenBank/DDBJ databases">
        <title>A draft genome for the cacao thread blight pathogen Marasmius crinis-equi.</title>
        <authorList>
            <person name="Cohen S.P."/>
            <person name="Baruah I.K."/>
            <person name="Amoako-Attah I."/>
            <person name="Bukari Y."/>
            <person name="Meinhardt L.W."/>
            <person name="Bailey B.A."/>
        </authorList>
    </citation>
    <scope>NUCLEOTIDE SEQUENCE [LARGE SCALE GENOMIC DNA]</scope>
    <source>
        <strain evidence="1 2">GH-76</strain>
    </source>
</reference>
<evidence type="ECO:0000313" key="1">
    <source>
        <dbReference type="EMBL" id="KAL0563518.1"/>
    </source>
</evidence>